<feature type="compositionally biased region" description="Gly residues" evidence="1">
    <location>
        <begin position="163"/>
        <end position="180"/>
    </location>
</feature>
<dbReference type="EMBL" id="JBAMIC010000008">
    <property type="protein sequence ID" value="KAK7104111.1"/>
    <property type="molecule type" value="Genomic_DNA"/>
</dbReference>
<gene>
    <name evidence="2" type="ORF">V1264_018879</name>
</gene>
<evidence type="ECO:0000313" key="3">
    <source>
        <dbReference type="Proteomes" id="UP001374579"/>
    </source>
</evidence>
<organism evidence="2 3">
    <name type="scientific">Littorina saxatilis</name>
    <dbReference type="NCBI Taxonomy" id="31220"/>
    <lineage>
        <taxon>Eukaryota</taxon>
        <taxon>Metazoa</taxon>
        <taxon>Spiralia</taxon>
        <taxon>Lophotrochozoa</taxon>
        <taxon>Mollusca</taxon>
        <taxon>Gastropoda</taxon>
        <taxon>Caenogastropoda</taxon>
        <taxon>Littorinimorpha</taxon>
        <taxon>Littorinoidea</taxon>
        <taxon>Littorinidae</taxon>
        <taxon>Littorina</taxon>
    </lineage>
</organism>
<accession>A0AAN9BDJ5</accession>
<feature type="compositionally biased region" description="Basic and acidic residues" evidence="1">
    <location>
        <begin position="8"/>
        <end position="17"/>
    </location>
</feature>
<feature type="compositionally biased region" description="Low complexity" evidence="1">
    <location>
        <begin position="260"/>
        <end position="269"/>
    </location>
</feature>
<evidence type="ECO:0008006" key="4">
    <source>
        <dbReference type="Google" id="ProtNLM"/>
    </source>
</evidence>
<feature type="compositionally biased region" description="Polar residues" evidence="1">
    <location>
        <begin position="89"/>
        <end position="100"/>
    </location>
</feature>
<feature type="compositionally biased region" description="Pro residues" evidence="1">
    <location>
        <begin position="288"/>
        <end position="304"/>
    </location>
</feature>
<evidence type="ECO:0000256" key="1">
    <source>
        <dbReference type="SAM" id="MobiDB-lite"/>
    </source>
</evidence>
<feature type="compositionally biased region" description="Polar residues" evidence="1">
    <location>
        <begin position="315"/>
        <end position="348"/>
    </location>
</feature>
<sequence length="418" mass="43381">MKVLQVHEQLERPRDPVGTEDLGDPEKAIVREMCNVVWRKLGDVGEYPPHTATGDTYAAAVPAPATVQPFRPQSAAGNPVVLAGPTRLQPPSHSLPTSPTEPGHHSARGNFRPATAHAGSPGDESGPSSLGSLSGGYTNERRSQLPVGQRPGAAPPSVHVPGGREGYGHGGGGGGYGHGGGGRDHGPVQVGGGRDNFPVPGGRDFPGGGGGGGRENFPGQKGSRAHQGPVFAQPAIPASSQATERPRHTQPPPYSSAKGNVVPSSRSAPNPNPPLYHPSQQLPQPHHQAPPPSSRPSQQPPPPRYQQRTHPFHGNQGQPAPSQGQPFPRSASSSATYYVSHPTSQAKSPSAPVLPSHPHPAPTSSVPGVSYLYSQRGPGGGMAQPPLFRSYPGGGDDQGPRSGPDQGRGEWKQTYLDE</sequence>
<feature type="compositionally biased region" description="Low complexity" evidence="1">
    <location>
        <begin position="277"/>
        <end position="287"/>
    </location>
</feature>
<comment type="caution">
    <text evidence="2">The sequence shown here is derived from an EMBL/GenBank/DDBJ whole genome shotgun (WGS) entry which is preliminary data.</text>
</comment>
<feature type="compositionally biased region" description="Gly residues" evidence="1">
    <location>
        <begin position="204"/>
        <end position="214"/>
    </location>
</feature>
<feature type="region of interest" description="Disordered" evidence="1">
    <location>
        <begin position="1"/>
        <end position="24"/>
    </location>
</feature>
<proteinExistence type="predicted"/>
<reference evidence="2 3" key="1">
    <citation type="submission" date="2024-02" db="EMBL/GenBank/DDBJ databases">
        <title>Chromosome-scale genome assembly of the rough periwinkle Littorina saxatilis.</title>
        <authorList>
            <person name="De Jode A."/>
            <person name="Faria R."/>
            <person name="Formenti G."/>
            <person name="Sims Y."/>
            <person name="Smith T.P."/>
            <person name="Tracey A."/>
            <person name="Wood J.M.D."/>
            <person name="Zagrodzka Z.B."/>
            <person name="Johannesson K."/>
            <person name="Butlin R.K."/>
            <person name="Leder E.H."/>
        </authorList>
    </citation>
    <scope>NUCLEOTIDE SEQUENCE [LARGE SCALE GENOMIC DNA]</scope>
    <source>
        <strain evidence="2">Snail1</strain>
        <tissue evidence="2">Muscle</tissue>
    </source>
</reference>
<keyword evidence="3" id="KW-1185">Reference proteome</keyword>
<feature type="region of interest" description="Disordered" evidence="1">
    <location>
        <begin position="69"/>
        <end position="418"/>
    </location>
</feature>
<feature type="compositionally biased region" description="Low complexity" evidence="1">
    <location>
        <begin position="119"/>
        <end position="136"/>
    </location>
</feature>
<evidence type="ECO:0000313" key="2">
    <source>
        <dbReference type="EMBL" id="KAK7104111.1"/>
    </source>
</evidence>
<name>A0AAN9BDJ5_9CAEN</name>
<dbReference type="AlphaFoldDB" id="A0AAN9BDJ5"/>
<protein>
    <recommendedName>
        <fullName evidence="4">Coiled-coil domain-containing protein 85C</fullName>
    </recommendedName>
</protein>
<dbReference type="Proteomes" id="UP001374579">
    <property type="component" value="Unassembled WGS sequence"/>
</dbReference>